<feature type="transmembrane region" description="Helical" evidence="8">
    <location>
        <begin position="549"/>
        <end position="573"/>
    </location>
</feature>
<dbReference type="Proteomes" id="UP001521931">
    <property type="component" value="Unassembled WGS sequence"/>
</dbReference>
<evidence type="ECO:0000256" key="5">
    <source>
        <dbReference type="ARBA" id="ARBA00023136"/>
    </source>
</evidence>
<feature type="region of interest" description="Disordered" evidence="7">
    <location>
        <begin position="1"/>
        <end position="24"/>
    </location>
</feature>
<dbReference type="InterPro" id="IPR003838">
    <property type="entry name" value="ABC3_permease_C"/>
</dbReference>
<keyword evidence="5 8" id="KW-0472">Membrane</keyword>
<feature type="domain" description="ABC3 transporter permease C-terminal" evidence="9">
    <location>
        <begin position="343"/>
        <end position="446"/>
    </location>
</feature>
<feature type="transmembrane region" description="Helical" evidence="8">
    <location>
        <begin position="837"/>
        <end position="860"/>
    </location>
</feature>
<evidence type="ECO:0000256" key="3">
    <source>
        <dbReference type="ARBA" id="ARBA00022692"/>
    </source>
</evidence>
<keyword evidence="3 8" id="KW-0812">Transmembrane</keyword>
<evidence type="ECO:0000256" key="6">
    <source>
        <dbReference type="ARBA" id="ARBA00038076"/>
    </source>
</evidence>
<name>A0ABS9PYN3_9MICO</name>
<feature type="transmembrane region" description="Helical" evidence="8">
    <location>
        <begin position="930"/>
        <end position="955"/>
    </location>
</feature>
<feature type="transmembrane region" description="Helical" evidence="8">
    <location>
        <begin position="52"/>
        <end position="73"/>
    </location>
</feature>
<comment type="similarity">
    <text evidence="6">Belongs to the ABC-4 integral membrane protein family.</text>
</comment>
<feature type="transmembrane region" description="Helical" evidence="8">
    <location>
        <begin position="464"/>
        <end position="486"/>
    </location>
</feature>
<evidence type="ECO:0000256" key="4">
    <source>
        <dbReference type="ARBA" id="ARBA00022989"/>
    </source>
</evidence>
<feature type="region of interest" description="Disordered" evidence="7">
    <location>
        <begin position="618"/>
        <end position="642"/>
    </location>
</feature>
<comment type="subcellular location">
    <subcellularLocation>
        <location evidence="1">Cell membrane</location>
        <topology evidence="1">Multi-pass membrane protein</topology>
    </subcellularLocation>
</comment>
<evidence type="ECO:0000256" key="7">
    <source>
        <dbReference type="SAM" id="MobiDB-lite"/>
    </source>
</evidence>
<feature type="transmembrane region" description="Helical" evidence="8">
    <location>
        <begin position="418"/>
        <end position="443"/>
    </location>
</feature>
<dbReference type="EMBL" id="JAKRCV010000004">
    <property type="protein sequence ID" value="MCG7320744.1"/>
    <property type="molecule type" value="Genomic_DNA"/>
</dbReference>
<evidence type="ECO:0000313" key="11">
    <source>
        <dbReference type="Proteomes" id="UP001521931"/>
    </source>
</evidence>
<dbReference type="PANTHER" id="PTHR30572:SF4">
    <property type="entry name" value="ABC TRANSPORTER PERMEASE YTRF"/>
    <property type="match status" value="1"/>
</dbReference>
<evidence type="ECO:0000313" key="10">
    <source>
        <dbReference type="EMBL" id="MCG7320744.1"/>
    </source>
</evidence>
<comment type="caution">
    <text evidence="10">The sequence shown here is derived from an EMBL/GenBank/DDBJ whole genome shotgun (WGS) entry which is preliminary data.</text>
</comment>
<feature type="transmembrane region" description="Helical" evidence="8">
    <location>
        <begin position="881"/>
        <end position="910"/>
    </location>
</feature>
<keyword evidence="4 8" id="KW-1133">Transmembrane helix</keyword>
<protein>
    <submittedName>
        <fullName evidence="10">FtsX-like permease family protein</fullName>
    </submittedName>
</protein>
<accession>A0ABS9PYN3</accession>
<gene>
    <name evidence="10" type="ORF">MHL29_02390</name>
</gene>
<feature type="transmembrane region" description="Helical" evidence="8">
    <location>
        <begin position="372"/>
        <end position="398"/>
    </location>
</feature>
<evidence type="ECO:0000259" key="9">
    <source>
        <dbReference type="Pfam" id="PF02687"/>
    </source>
</evidence>
<evidence type="ECO:0000256" key="8">
    <source>
        <dbReference type="SAM" id="Phobius"/>
    </source>
</evidence>
<keyword evidence="2" id="KW-1003">Cell membrane</keyword>
<dbReference type="PANTHER" id="PTHR30572">
    <property type="entry name" value="MEMBRANE COMPONENT OF TRANSPORTER-RELATED"/>
    <property type="match status" value="1"/>
</dbReference>
<evidence type="ECO:0000256" key="2">
    <source>
        <dbReference type="ARBA" id="ARBA00022475"/>
    </source>
</evidence>
<feature type="transmembrane region" description="Helical" evidence="8">
    <location>
        <begin position="498"/>
        <end position="528"/>
    </location>
</feature>
<dbReference type="RefSeq" id="WP_239261930.1">
    <property type="nucleotide sequence ID" value="NZ_JAKRCV010000004.1"/>
</dbReference>
<sequence>MTTLADPPRTTARKSERPGPTRRSRLGEWWAGWRVALRLARRDTRAHGGRSALVLVMIALPVALMVAALTGYATKDVHGAEAIPAQMGSAAGAVVAAQDGQYPPSPLGEQVVTCTGNGPCTPPKPLPLPGVSGPVTTAPVAQVHAGIATLLGARLLPMGDEQLHVTLDGRRVLLGTLLVDARDPLVRGKADLVSGRWPQNRDEVVVTQTAVARGLPTSGTLEGRVVTYDDRGDETVTSARLAVVGVADAPGAPNLGLPDLVRLPGTLAAGRPIALIDRATPITWDDVALLGRHGIGVVSRSVLQGGADGSFESDSGGQQDTLLAIALLAAGLLIESTLLAGPAFAVIAQRQRRTLALAAANGATRAQLRRTVLAQALVLGVVSTLVATVVGIGLGWAGLRAYLRWNPLTIVGPFDVPWWQLAIVVGCAILAAVVAALLPARGLGRIDVVSALRGEVAPKRARRWVPVVGVALAALGGAGIFVTIALSRTTLLQQPRVVAGAVVASAFVLVVGALLTVPAVLVLVGRLGGAFPVPVRMATRDASRQRGRATPTVAAIMAGTILLGATTIAFASITERQRIDYVPSAPAGWLYGQVFGDEADPGVAAAQTIPGSRAYTISSVAPPERPRDSPGSPSSPNAPTRAIAAATPGCTLAEISSDQTQPPRCPSLGLGLMYSSANLQSFDEVGLRDLLRPTPEQRRVLDQGGLLTSQPEIARAGRLTWLSTDLTTKPDGTQSPGPVTTLGTIPVALLTPEQARLADAGNNADTAVLGPSGIARIGATTHPQHVLVRPADGTTITDAQRDAFAKAVADPSMAEEISGEVVHVERGFVDTYARLRWLMVDTVALLILVATLTATALSMGEAQRDLATLAAIGSTGRLRRAIAAAQSGALAVVGTLVGLAVGAVPGIAFARAATGGYDDGGALVKAPTVVVPWDVLAVAAVGIPILAALLAALVVRGNPTLTRRTT</sequence>
<proteinExistence type="inferred from homology"/>
<keyword evidence="11" id="KW-1185">Reference proteome</keyword>
<reference evidence="10 11" key="1">
    <citation type="submission" date="2022-02" db="EMBL/GenBank/DDBJ databases">
        <title>Uncovering new skin microbiome diversity through culturing and metagenomics.</title>
        <authorList>
            <person name="Conlan S."/>
            <person name="Deming C."/>
            <person name="Nisc Comparative Sequencing Program N."/>
            <person name="Segre J.A."/>
        </authorList>
    </citation>
    <scope>NUCLEOTIDE SEQUENCE [LARGE SCALE GENOMIC DNA]</scope>
    <source>
        <strain evidence="10 11">ACRQZ</strain>
    </source>
</reference>
<organism evidence="10 11">
    <name type="scientific">Arsenicicoccus bolidensis</name>
    <dbReference type="NCBI Taxonomy" id="229480"/>
    <lineage>
        <taxon>Bacteria</taxon>
        <taxon>Bacillati</taxon>
        <taxon>Actinomycetota</taxon>
        <taxon>Actinomycetes</taxon>
        <taxon>Micrococcales</taxon>
        <taxon>Intrasporangiaceae</taxon>
        <taxon>Arsenicicoccus</taxon>
    </lineage>
</organism>
<feature type="transmembrane region" description="Helical" evidence="8">
    <location>
        <begin position="322"/>
        <end position="347"/>
    </location>
</feature>
<dbReference type="Pfam" id="PF02687">
    <property type="entry name" value="FtsX"/>
    <property type="match status" value="1"/>
</dbReference>
<dbReference type="InterPro" id="IPR050250">
    <property type="entry name" value="Macrolide_Exporter_MacB"/>
</dbReference>
<evidence type="ECO:0000256" key="1">
    <source>
        <dbReference type="ARBA" id="ARBA00004651"/>
    </source>
</evidence>